<proteinExistence type="inferred from homology"/>
<gene>
    <name evidence="8" type="ORF">V5799_008851</name>
</gene>
<keyword evidence="4" id="KW-0479">Metal-binding</keyword>
<keyword evidence="9" id="KW-1185">Reference proteome</keyword>
<dbReference type="EMBL" id="JARKHS020004270">
    <property type="protein sequence ID" value="KAK8784785.1"/>
    <property type="molecule type" value="Genomic_DNA"/>
</dbReference>
<dbReference type="GO" id="GO:0005344">
    <property type="term" value="F:oxygen carrier activity"/>
    <property type="evidence" value="ECO:0007669"/>
    <property type="project" value="UniProtKB-KW"/>
</dbReference>
<evidence type="ECO:0000256" key="3">
    <source>
        <dbReference type="ARBA" id="ARBA00022621"/>
    </source>
</evidence>
<dbReference type="CDD" id="cd01040">
    <property type="entry name" value="Mb-like"/>
    <property type="match status" value="1"/>
</dbReference>
<evidence type="ECO:0000313" key="8">
    <source>
        <dbReference type="EMBL" id="KAK8784785.1"/>
    </source>
</evidence>
<name>A0AAQ4FDK0_AMBAM</name>
<dbReference type="GO" id="GO:0046872">
    <property type="term" value="F:metal ion binding"/>
    <property type="evidence" value="ECO:0007669"/>
    <property type="project" value="UniProtKB-KW"/>
</dbReference>
<dbReference type="InterPro" id="IPR009050">
    <property type="entry name" value="Globin-like_sf"/>
</dbReference>
<dbReference type="InterPro" id="IPR044399">
    <property type="entry name" value="Mb-like_M"/>
</dbReference>
<dbReference type="InterPro" id="IPR012292">
    <property type="entry name" value="Globin/Proto"/>
</dbReference>
<dbReference type="SUPFAM" id="SSF46458">
    <property type="entry name" value="Globin-like"/>
    <property type="match status" value="1"/>
</dbReference>
<evidence type="ECO:0000259" key="7">
    <source>
        <dbReference type="PROSITE" id="PS01033"/>
    </source>
</evidence>
<dbReference type="Proteomes" id="UP001321473">
    <property type="component" value="Unassembled WGS sequence"/>
</dbReference>
<protein>
    <recommendedName>
        <fullName evidence="7">Globin domain-containing protein</fullName>
    </recommendedName>
</protein>
<dbReference type="GO" id="GO:0020037">
    <property type="term" value="F:heme binding"/>
    <property type="evidence" value="ECO:0007669"/>
    <property type="project" value="InterPro"/>
</dbReference>
<dbReference type="InterPro" id="IPR000971">
    <property type="entry name" value="Globin"/>
</dbReference>
<sequence length="120" mass="13563">MVARAAHAIQLDCIHQKNDRTKAHVGPSILSPSSVTTVCRTHSSDSKMRGNAVSLFVALFARYPEYQRMFRAFKDVPLEELPRNGVVKAHALAVFYFITVIIESMDDNDLLVRRRSHLLP</sequence>
<dbReference type="Gene3D" id="1.10.490.10">
    <property type="entry name" value="Globins"/>
    <property type="match status" value="1"/>
</dbReference>
<dbReference type="PROSITE" id="PS01033">
    <property type="entry name" value="GLOBIN"/>
    <property type="match status" value="1"/>
</dbReference>
<dbReference type="Pfam" id="PF00042">
    <property type="entry name" value="Globin"/>
    <property type="match status" value="1"/>
</dbReference>
<evidence type="ECO:0000256" key="5">
    <source>
        <dbReference type="ARBA" id="ARBA00023004"/>
    </source>
</evidence>
<organism evidence="8 9">
    <name type="scientific">Amblyomma americanum</name>
    <name type="common">Lone star tick</name>
    <dbReference type="NCBI Taxonomy" id="6943"/>
    <lineage>
        <taxon>Eukaryota</taxon>
        <taxon>Metazoa</taxon>
        <taxon>Ecdysozoa</taxon>
        <taxon>Arthropoda</taxon>
        <taxon>Chelicerata</taxon>
        <taxon>Arachnida</taxon>
        <taxon>Acari</taxon>
        <taxon>Parasitiformes</taxon>
        <taxon>Ixodida</taxon>
        <taxon>Ixodoidea</taxon>
        <taxon>Ixodidae</taxon>
        <taxon>Amblyomminae</taxon>
        <taxon>Amblyomma</taxon>
    </lineage>
</organism>
<keyword evidence="1 6" id="KW-0813">Transport</keyword>
<evidence type="ECO:0000256" key="1">
    <source>
        <dbReference type="ARBA" id="ARBA00022448"/>
    </source>
</evidence>
<evidence type="ECO:0000256" key="4">
    <source>
        <dbReference type="ARBA" id="ARBA00022723"/>
    </source>
</evidence>
<dbReference type="PANTHER" id="PTHR47217">
    <property type="entry name" value="GLOBIN-LIKE PROTEIN"/>
    <property type="match status" value="1"/>
</dbReference>
<keyword evidence="2 6" id="KW-0349">Heme</keyword>
<keyword evidence="5" id="KW-0408">Iron</keyword>
<evidence type="ECO:0000256" key="2">
    <source>
        <dbReference type="ARBA" id="ARBA00022617"/>
    </source>
</evidence>
<reference evidence="8 9" key="1">
    <citation type="journal article" date="2023" name="Arcadia Sci">
        <title>De novo assembly of a long-read Amblyomma americanum tick genome.</title>
        <authorList>
            <person name="Chou S."/>
            <person name="Poskanzer K.E."/>
            <person name="Rollins M."/>
            <person name="Thuy-Boun P.S."/>
        </authorList>
    </citation>
    <scope>NUCLEOTIDE SEQUENCE [LARGE SCALE GENOMIC DNA]</scope>
    <source>
        <strain evidence="8">F_SG_1</strain>
        <tissue evidence="8">Salivary glands</tissue>
    </source>
</reference>
<feature type="domain" description="Globin" evidence="7">
    <location>
        <begin position="29"/>
        <end position="120"/>
    </location>
</feature>
<dbReference type="PANTHER" id="PTHR47217:SF1">
    <property type="entry name" value="GLOBIN-LIKE PROTEIN"/>
    <property type="match status" value="1"/>
</dbReference>
<dbReference type="GO" id="GO:0019825">
    <property type="term" value="F:oxygen binding"/>
    <property type="evidence" value="ECO:0007669"/>
    <property type="project" value="InterPro"/>
</dbReference>
<keyword evidence="3 6" id="KW-0561">Oxygen transport</keyword>
<dbReference type="AlphaFoldDB" id="A0AAQ4FDK0"/>
<comment type="caution">
    <text evidence="8">The sequence shown here is derived from an EMBL/GenBank/DDBJ whole genome shotgun (WGS) entry which is preliminary data.</text>
</comment>
<accession>A0AAQ4FDK0</accession>
<evidence type="ECO:0000313" key="9">
    <source>
        <dbReference type="Proteomes" id="UP001321473"/>
    </source>
</evidence>
<comment type="similarity">
    <text evidence="6">Belongs to the globin family.</text>
</comment>
<evidence type="ECO:0000256" key="6">
    <source>
        <dbReference type="RuleBase" id="RU000356"/>
    </source>
</evidence>